<dbReference type="RefSeq" id="WP_216549998.1">
    <property type="nucleotide sequence ID" value="NZ_JAHLQO010000007.1"/>
</dbReference>
<protein>
    <submittedName>
        <fullName evidence="2">DUF3160 domain-containing protein</fullName>
    </submittedName>
</protein>
<evidence type="ECO:0000256" key="1">
    <source>
        <dbReference type="SAM" id="SignalP"/>
    </source>
</evidence>
<dbReference type="EMBL" id="JAHLQO010000007">
    <property type="protein sequence ID" value="MBU5670175.1"/>
    <property type="molecule type" value="Genomic_DNA"/>
</dbReference>
<accession>A0ABS6FJ24</accession>
<dbReference type="InterPro" id="IPR022601">
    <property type="entry name" value="DUF3160"/>
</dbReference>
<dbReference type="Proteomes" id="UP000783742">
    <property type="component" value="Unassembled WGS sequence"/>
</dbReference>
<dbReference type="SMART" id="SM01325">
    <property type="entry name" value="DUF3160"/>
    <property type="match status" value="1"/>
</dbReference>
<feature type="chain" id="PRO_5047487948" evidence="1">
    <location>
        <begin position="28"/>
        <end position="733"/>
    </location>
</feature>
<proteinExistence type="predicted"/>
<comment type="caution">
    <text evidence="2">The sequence shown here is derived from an EMBL/GenBank/DDBJ whole genome shotgun (WGS) entry which is preliminary data.</text>
</comment>
<keyword evidence="3" id="KW-1185">Reference proteome</keyword>
<dbReference type="Pfam" id="PF11369">
    <property type="entry name" value="DUF3160"/>
    <property type="match status" value="1"/>
</dbReference>
<reference evidence="2 3" key="1">
    <citation type="submission" date="2021-06" db="EMBL/GenBank/DDBJ databases">
        <authorList>
            <person name="Sun Q."/>
            <person name="Li D."/>
        </authorList>
    </citation>
    <scope>NUCLEOTIDE SEQUENCE [LARGE SCALE GENOMIC DNA]</scope>
    <source>
        <strain evidence="2 3">MSJ-1</strain>
    </source>
</reference>
<feature type="signal peptide" evidence="1">
    <location>
        <begin position="1"/>
        <end position="27"/>
    </location>
</feature>
<gene>
    <name evidence="2" type="ORF">KQI68_10065</name>
</gene>
<organism evidence="2 3">
    <name type="scientific">Peptoniphilus ovalis</name>
    <dbReference type="NCBI Taxonomy" id="2841503"/>
    <lineage>
        <taxon>Bacteria</taxon>
        <taxon>Bacillati</taxon>
        <taxon>Bacillota</taxon>
        <taxon>Tissierellia</taxon>
        <taxon>Tissierellales</taxon>
        <taxon>Peptoniphilaceae</taxon>
        <taxon>Peptoniphilus</taxon>
    </lineage>
</organism>
<evidence type="ECO:0000313" key="3">
    <source>
        <dbReference type="Proteomes" id="UP000783742"/>
    </source>
</evidence>
<dbReference type="PROSITE" id="PS51257">
    <property type="entry name" value="PROKAR_LIPOPROTEIN"/>
    <property type="match status" value="1"/>
</dbReference>
<keyword evidence="1" id="KW-0732">Signal</keyword>
<name>A0ABS6FJ24_9FIRM</name>
<evidence type="ECO:0000313" key="2">
    <source>
        <dbReference type="EMBL" id="MBU5670175.1"/>
    </source>
</evidence>
<sequence>MRGKRLIAVGLMSLALLTACNNGSKSAAVEKPKVEVEDTAFLDEMETKTNFIEFKKSEFTPSVTKYEIKSDLSNIENISKFGNFTENQKNKLVENAFVITKPKNSDNYYLPEGEWEYEYDQIHQIYEENVYTEIANFITTDSMTHIFHIFYDGFLRNLETNELYPKSIDFNKKLLEGNINIYNNLTDEKLKEAQLKNIAMIATDLHLLGEEYSIPEEAKELVNSEIASAESQEVGHSVIADKEVDFSQLTPRGHYTRSEELEKYFKGTMYYGQIGLFPLENGVNEEKILQGLLLTHSIYKNPELLKTWEDIVEPIDFLVENADDLSIREYARFLYGVYGKEFDVNELNDSKKIKAVAALIEELPNPQIAGFMGKSFRLMPQRAVIDNVLMQNVVDIAADNKPSERPIYSGLDLMTALGSIKAREITKEDPYNSHWKDYPKRTEENIKTVENFSEKDWQKNLYRGWLWMLQSYTQDFGEGYPMFMQNDAWKRKDLVSALGSYAELKHDTVLYGKAVMAEMGGGGEIEIPKSYVEPNVELYNKLSWLLEFTKVNLKDREMLSTEYENKLDNFKELVDFLATISVKELENSKITEEEFTRLYTIGGEMEALMVDFVESDSEFEVSNWFEIQNATDRRMPVVVDLMRVVENTTGIPAGKLSHIGTGRPMEIYAVYPHEGKLYMGKGATFSYFEFLNDERLTDEKWQEMVYNEKTDYPTWYKDLITEEKEKLEFSYEY</sequence>